<accession>A0ABT0Y5X4</accession>
<proteinExistence type="predicted"/>
<keyword evidence="4 7" id="KW-0812">Transmembrane</keyword>
<evidence type="ECO:0000256" key="5">
    <source>
        <dbReference type="ARBA" id="ARBA00022989"/>
    </source>
</evidence>
<protein>
    <submittedName>
        <fullName evidence="8">MATE family efflux transporter</fullName>
    </submittedName>
</protein>
<evidence type="ECO:0000313" key="8">
    <source>
        <dbReference type="EMBL" id="MCM4081416.1"/>
    </source>
</evidence>
<dbReference type="PANTHER" id="PTHR43549:SF3">
    <property type="entry name" value="MULTIDRUG RESISTANCE PROTEIN YPNP-RELATED"/>
    <property type="match status" value="1"/>
</dbReference>
<evidence type="ECO:0000256" key="7">
    <source>
        <dbReference type="SAM" id="Phobius"/>
    </source>
</evidence>
<evidence type="ECO:0000313" key="9">
    <source>
        <dbReference type="Proteomes" id="UP001523216"/>
    </source>
</evidence>
<gene>
    <name evidence="8" type="ORF">LXN57_27965</name>
</gene>
<name>A0ABT0Y5X4_9ACTN</name>
<keyword evidence="9" id="KW-1185">Reference proteome</keyword>
<dbReference type="Proteomes" id="UP001523216">
    <property type="component" value="Unassembled WGS sequence"/>
</dbReference>
<feature type="transmembrane region" description="Helical" evidence="7">
    <location>
        <begin position="358"/>
        <end position="381"/>
    </location>
</feature>
<evidence type="ECO:0000256" key="3">
    <source>
        <dbReference type="ARBA" id="ARBA00022475"/>
    </source>
</evidence>
<keyword evidence="6 7" id="KW-0472">Membrane</keyword>
<comment type="caution">
    <text evidence="8">The sequence shown here is derived from an EMBL/GenBank/DDBJ whole genome shotgun (WGS) entry which is preliminary data.</text>
</comment>
<sequence>MSTQETSPSAPAAVVWTGPGQIRRLATAIALGEAAGVLVPVVVIALMARISTEAMYVRSLYVPLALLFAALQVGFDVSNQVAASVSRGAGRSQDVLPVAASMARIGLAVWGAVSVALMVAAPGLASLLSVPEASAGEFVAFTRWAALANLIFFPTVLLSSSLRGQGRPRSAAAVVLTGATVEVAGVAILGFGTDLGVFSLPIAIAAGGVAALTVGAVQVYRCGLWQVRGPMVWRSEAIGRLTSVGLPVAVSFIVMAVAGAGLLWALGPFGTDVVSGYSAAGALQNLLIVPASALGSATAIVLNQLRGAGRHGDGPAVLRAGLRLTAVVYAVLAAAIWLGREPLAELLADDPAVSAETVTFLAIVGLTYFCLGLNVMTLLLVEQVGGGLIALLLNVPYFGGMVVLGSIMARTQHDPSALYWTIAALNLCGVLIVPLITWRHVRRISRVEAS</sequence>
<feature type="transmembrane region" description="Helical" evidence="7">
    <location>
        <begin position="98"/>
        <end position="121"/>
    </location>
</feature>
<feature type="transmembrane region" description="Helical" evidence="7">
    <location>
        <begin position="141"/>
        <end position="159"/>
    </location>
</feature>
<dbReference type="PANTHER" id="PTHR43549">
    <property type="entry name" value="MULTIDRUG RESISTANCE PROTEIN YPNP-RELATED"/>
    <property type="match status" value="1"/>
</dbReference>
<comment type="subcellular location">
    <subcellularLocation>
        <location evidence="1">Cell membrane</location>
        <topology evidence="1">Multi-pass membrane protein</topology>
    </subcellularLocation>
</comment>
<feature type="transmembrane region" description="Helical" evidence="7">
    <location>
        <begin position="286"/>
        <end position="305"/>
    </location>
</feature>
<keyword evidence="2" id="KW-0813">Transport</keyword>
<dbReference type="InterPro" id="IPR052031">
    <property type="entry name" value="Membrane_Transporter-Flippase"/>
</dbReference>
<feature type="transmembrane region" description="Helical" evidence="7">
    <location>
        <begin position="171"/>
        <end position="192"/>
    </location>
</feature>
<feature type="transmembrane region" description="Helical" evidence="7">
    <location>
        <begin position="388"/>
        <end position="411"/>
    </location>
</feature>
<reference evidence="8 9" key="1">
    <citation type="submission" date="2022-06" db="EMBL/GenBank/DDBJ databases">
        <title>Actinoplanes abujensis sp. nov., isolated from Nigerian arid soil.</title>
        <authorList>
            <person name="Ding P."/>
        </authorList>
    </citation>
    <scope>NUCLEOTIDE SEQUENCE [LARGE SCALE GENOMIC DNA]</scope>
    <source>
        <strain evidence="9">TRM88002</strain>
    </source>
</reference>
<dbReference type="Pfam" id="PF01554">
    <property type="entry name" value="MatE"/>
    <property type="match status" value="2"/>
</dbReference>
<organism evidence="8 9">
    <name type="scientific">Paractinoplanes hotanensis</name>
    <dbReference type="NCBI Taxonomy" id="2906497"/>
    <lineage>
        <taxon>Bacteria</taxon>
        <taxon>Bacillati</taxon>
        <taxon>Actinomycetota</taxon>
        <taxon>Actinomycetes</taxon>
        <taxon>Micromonosporales</taxon>
        <taxon>Micromonosporaceae</taxon>
        <taxon>Paractinoplanes</taxon>
    </lineage>
</organism>
<feature type="transmembrane region" description="Helical" evidence="7">
    <location>
        <begin position="241"/>
        <end position="266"/>
    </location>
</feature>
<feature type="transmembrane region" description="Helical" evidence="7">
    <location>
        <begin position="198"/>
        <end position="220"/>
    </location>
</feature>
<dbReference type="InterPro" id="IPR002528">
    <property type="entry name" value="MATE_fam"/>
</dbReference>
<evidence type="ECO:0000256" key="4">
    <source>
        <dbReference type="ARBA" id="ARBA00022692"/>
    </source>
</evidence>
<dbReference type="RefSeq" id="WP_251801200.1">
    <property type="nucleotide sequence ID" value="NZ_JAMQOL010000040.1"/>
</dbReference>
<evidence type="ECO:0000256" key="2">
    <source>
        <dbReference type="ARBA" id="ARBA00022448"/>
    </source>
</evidence>
<feature type="transmembrane region" description="Helical" evidence="7">
    <location>
        <begin position="317"/>
        <end position="338"/>
    </location>
</feature>
<evidence type="ECO:0000256" key="1">
    <source>
        <dbReference type="ARBA" id="ARBA00004651"/>
    </source>
</evidence>
<feature type="transmembrane region" description="Helical" evidence="7">
    <location>
        <begin position="25"/>
        <end position="48"/>
    </location>
</feature>
<evidence type="ECO:0000256" key="6">
    <source>
        <dbReference type="ARBA" id="ARBA00023136"/>
    </source>
</evidence>
<dbReference type="EMBL" id="JAMQOL010000040">
    <property type="protein sequence ID" value="MCM4081416.1"/>
    <property type="molecule type" value="Genomic_DNA"/>
</dbReference>
<keyword evidence="5 7" id="KW-1133">Transmembrane helix</keyword>
<feature type="transmembrane region" description="Helical" evidence="7">
    <location>
        <begin position="417"/>
        <end position="436"/>
    </location>
</feature>
<keyword evidence="3" id="KW-1003">Cell membrane</keyword>